<evidence type="ECO:0000259" key="11">
    <source>
        <dbReference type="PROSITE" id="PS50109"/>
    </source>
</evidence>
<comment type="function">
    <text evidence="9">May play the central regulatory role in sporulation. It may be an element of the effector pathway responsible for the activation of sporulation genes in response to nutritional stress. Spo0A may act in concert with spo0H (a sigma factor) to control the expression of some genes that are critical to the sporulation process.</text>
</comment>
<evidence type="ECO:0000256" key="7">
    <source>
        <dbReference type="ARBA" id="ARBA00022777"/>
    </source>
</evidence>
<evidence type="ECO:0000256" key="5">
    <source>
        <dbReference type="ARBA" id="ARBA00022553"/>
    </source>
</evidence>
<dbReference type="SUPFAM" id="SSF55874">
    <property type="entry name" value="ATPase domain of HSP90 chaperone/DNA topoisomerase II/histidine kinase"/>
    <property type="match status" value="1"/>
</dbReference>
<evidence type="ECO:0000256" key="2">
    <source>
        <dbReference type="ARBA" id="ARBA00004370"/>
    </source>
</evidence>
<feature type="domain" description="Histidine kinase" evidence="11">
    <location>
        <begin position="144"/>
        <end position="363"/>
    </location>
</feature>
<dbReference type="Pfam" id="PF00072">
    <property type="entry name" value="Response_reg"/>
    <property type="match status" value="1"/>
</dbReference>
<evidence type="ECO:0000313" key="13">
    <source>
        <dbReference type="EMBL" id="SHF00277.1"/>
    </source>
</evidence>
<dbReference type="InterPro" id="IPR003594">
    <property type="entry name" value="HATPase_dom"/>
</dbReference>
<dbReference type="InterPro" id="IPR036890">
    <property type="entry name" value="HATPase_C_sf"/>
</dbReference>
<evidence type="ECO:0000313" key="14">
    <source>
        <dbReference type="Proteomes" id="UP000184245"/>
    </source>
</evidence>
<dbReference type="SMART" id="SM00387">
    <property type="entry name" value="HATPase_c"/>
    <property type="match status" value="1"/>
</dbReference>
<dbReference type="PROSITE" id="PS50110">
    <property type="entry name" value="RESPONSE_REGULATORY"/>
    <property type="match status" value="1"/>
</dbReference>
<accession>A0A1M4Y376</accession>
<name>A0A1M4Y376_9CLOT</name>
<gene>
    <name evidence="13" type="ORF">SAMN02745158_02231</name>
</gene>
<dbReference type="STRING" id="1122155.SAMN02745158_02231"/>
<evidence type="ECO:0000256" key="9">
    <source>
        <dbReference type="ARBA" id="ARBA00024867"/>
    </source>
</evidence>
<dbReference type="InterPro" id="IPR001789">
    <property type="entry name" value="Sig_transdc_resp-reg_receiver"/>
</dbReference>
<dbReference type="OrthoDB" id="9813394at2"/>
<organism evidence="13 14">
    <name type="scientific">Lactonifactor longoviformis DSM 17459</name>
    <dbReference type="NCBI Taxonomy" id="1122155"/>
    <lineage>
        <taxon>Bacteria</taxon>
        <taxon>Bacillati</taxon>
        <taxon>Bacillota</taxon>
        <taxon>Clostridia</taxon>
        <taxon>Eubacteriales</taxon>
        <taxon>Clostridiaceae</taxon>
        <taxon>Lactonifactor</taxon>
    </lineage>
</organism>
<dbReference type="EMBL" id="FQVI01000010">
    <property type="protein sequence ID" value="SHF00277.1"/>
    <property type="molecule type" value="Genomic_DNA"/>
</dbReference>
<dbReference type="GO" id="GO:0016020">
    <property type="term" value="C:membrane"/>
    <property type="evidence" value="ECO:0007669"/>
    <property type="project" value="UniProtKB-SubCell"/>
</dbReference>
<evidence type="ECO:0000256" key="4">
    <source>
        <dbReference type="ARBA" id="ARBA00018672"/>
    </source>
</evidence>
<dbReference type="GO" id="GO:0000156">
    <property type="term" value="F:phosphorelay response regulator activity"/>
    <property type="evidence" value="ECO:0007669"/>
    <property type="project" value="TreeGrafter"/>
</dbReference>
<dbReference type="CDD" id="cd00082">
    <property type="entry name" value="HisKA"/>
    <property type="match status" value="1"/>
</dbReference>
<comment type="subcellular location">
    <subcellularLocation>
        <location evidence="2">Membrane</location>
    </subcellularLocation>
</comment>
<protein>
    <recommendedName>
        <fullName evidence="4">Stage 0 sporulation protein A homolog</fullName>
        <ecNumber evidence="3">2.7.13.3</ecNumber>
    </recommendedName>
</protein>
<dbReference type="Pfam" id="PF02518">
    <property type="entry name" value="HATPase_c"/>
    <property type="match status" value="1"/>
</dbReference>
<dbReference type="InterPro" id="IPR050351">
    <property type="entry name" value="BphY/WalK/GraS-like"/>
</dbReference>
<dbReference type="Proteomes" id="UP000184245">
    <property type="component" value="Unassembled WGS sequence"/>
</dbReference>
<dbReference type="RefSeq" id="WP_072851697.1">
    <property type="nucleotide sequence ID" value="NZ_FQVI01000010.1"/>
</dbReference>
<dbReference type="AlphaFoldDB" id="A0A1M4Y376"/>
<dbReference type="EC" id="2.7.13.3" evidence="3"/>
<dbReference type="InterPro" id="IPR004358">
    <property type="entry name" value="Sig_transdc_His_kin-like_C"/>
</dbReference>
<comment type="catalytic activity">
    <reaction evidence="1">
        <text>ATP + protein L-histidine = ADP + protein N-phospho-L-histidine.</text>
        <dbReference type="EC" id="2.7.13.3"/>
    </reaction>
</comment>
<evidence type="ECO:0000256" key="10">
    <source>
        <dbReference type="PROSITE-ProRule" id="PRU00169"/>
    </source>
</evidence>
<dbReference type="FunFam" id="3.30.565.10:FF:000006">
    <property type="entry name" value="Sensor histidine kinase WalK"/>
    <property type="match status" value="1"/>
</dbReference>
<dbReference type="SUPFAM" id="SSF52172">
    <property type="entry name" value="CheY-like"/>
    <property type="match status" value="1"/>
</dbReference>
<sequence>MKQPAVILIVDDSPEQIHITGSILAEHGYEVLVASSGKAALSLLERELPDLILLDIHMNDIDGFSLCQKIRSNPCFQDTAVIFMTISQDRKSLERGFALGAQDYIIKPCHKSELLARVGAHVRIVTQSKELKSAYRELDQFCHTVSHDLKSPLQVMRQLTQLLQEELIPAGAPSTEDTQIILKRLEHKCETTEAMISRLLEFSEMVTLPCCPEPIDTAALIQNIFAELTALEPDRHITLELGTQPLPQLSGDPTLFTLLFQNILGNAIKFTRIRDDARICVTASCQADVLLIKIQDNGVGFDMTASGKLFHIFERLHRAEEFEGSGVGLVIVKRIMERHGGSVSIESKLNCGTTVSLFFQTSR</sequence>
<evidence type="ECO:0000256" key="6">
    <source>
        <dbReference type="ARBA" id="ARBA00022679"/>
    </source>
</evidence>
<keyword evidence="7 13" id="KW-0418">Kinase</keyword>
<evidence type="ECO:0000259" key="12">
    <source>
        <dbReference type="PROSITE" id="PS50110"/>
    </source>
</evidence>
<keyword evidence="8" id="KW-0902">Two-component regulatory system</keyword>
<evidence type="ECO:0000256" key="1">
    <source>
        <dbReference type="ARBA" id="ARBA00000085"/>
    </source>
</evidence>
<dbReference type="Gene3D" id="3.40.50.2300">
    <property type="match status" value="1"/>
</dbReference>
<feature type="modified residue" description="4-aspartylphosphate" evidence="10">
    <location>
        <position position="55"/>
    </location>
</feature>
<dbReference type="InterPro" id="IPR005467">
    <property type="entry name" value="His_kinase_dom"/>
</dbReference>
<dbReference type="GO" id="GO:0007234">
    <property type="term" value="P:osmosensory signaling via phosphorelay pathway"/>
    <property type="evidence" value="ECO:0007669"/>
    <property type="project" value="TreeGrafter"/>
</dbReference>
<dbReference type="InterPro" id="IPR011006">
    <property type="entry name" value="CheY-like_superfamily"/>
</dbReference>
<dbReference type="GO" id="GO:0030295">
    <property type="term" value="F:protein kinase activator activity"/>
    <property type="evidence" value="ECO:0007669"/>
    <property type="project" value="TreeGrafter"/>
</dbReference>
<dbReference type="InterPro" id="IPR003661">
    <property type="entry name" value="HisK_dim/P_dom"/>
</dbReference>
<evidence type="ECO:0000256" key="3">
    <source>
        <dbReference type="ARBA" id="ARBA00012438"/>
    </source>
</evidence>
<dbReference type="PANTHER" id="PTHR42878">
    <property type="entry name" value="TWO-COMPONENT HISTIDINE KINASE"/>
    <property type="match status" value="1"/>
</dbReference>
<proteinExistence type="predicted"/>
<dbReference type="PROSITE" id="PS50109">
    <property type="entry name" value="HIS_KIN"/>
    <property type="match status" value="1"/>
</dbReference>
<keyword evidence="5 10" id="KW-0597">Phosphoprotein</keyword>
<reference evidence="13 14" key="1">
    <citation type="submission" date="2016-11" db="EMBL/GenBank/DDBJ databases">
        <authorList>
            <person name="Jaros S."/>
            <person name="Januszkiewicz K."/>
            <person name="Wedrychowicz H."/>
        </authorList>
    </citation>
    <scope>NUCLEOTIDE SEQUENCE [LARGE SCALE GENOMIC DNA]</scope>
    <source>
        <strain evidence="13 14">DSM 17459</strain>
    </source>
</reference>
<dbReference type="GO" id="GO:0000155">
    <property type="term" value="F:phosphorelay sensor kinase activity"/>
    <property type="evidence" value="ECO:0007669"/>
    <property type="project" value="InterPro"/>
</dbReference>
<evidence type="ECO:0000256" key="8">
    <source>
        <dbReference type="ARBA" id="ARBA00023012"/>
    </source>
</evidence>
<dbReference type="PANTHER" id="PTHR42878:SF15">
    <property type="entry name" value="BACTERIOPHYTOCHROME"/>
    <property type="match status" value="1"/>
</dbReference>
<dbReference type="PRINTS" id="PR00344">
    <property type="entry name" value="BCTRLSENSOR"/>
</dbReference>
<dbReference type="SMART" id="SM00448">
    <property type="entry name" value="REC"/>
    <property type="match status" value="1"/>
</dbReference>
<feature type="domain" description="Response regulatory" evidence="12">
    <location>
        <begin position="6"/>
        <end position="122"/>
    </location>
</feature>
<keyword evidence="14" id="KW-1185">Reference proteome</keyword>
<dbReference type="SMART" id="SM00388">
    <property type="entry name" value="HisKA"/>
    <property type="match status" value="1"/>
</dbReference>
<dbReference type="Gene3D" id="3.30.565.10">
    <property type="entry name" value="Histidine kinase-like ATPase, C-terminal domain"/>
    <property type="match status" value="1"/>
</dbReference>
<dbReference type="Gene3D" id="1.10.287.130">
    <property type="match status" value="1"/>
</dbReference>
<keyword evidence="6" id="KW-0808">Transferase</keyword>
<dbReference type="Pfam" id="PF00512">
    <property type="entry name" value="HisKA"/>
    <property type="match status" value="1"/>
</dbReference>